<dbReference type="SUPFAM" id="SSF141571">
    <property type="entry name" value="Pentapeptide repeat-like"/>
    <property type="match status" value="1"/>
</dbReference>
<organism evidence="1 2">
    <name type="scientific">Blepharisma stoltei</name>
    <dbReference type="NCBI Taxonomy" id="1481888"/>
    <lineage>
        <taxon>Eukaryota</taxon>
        <taxon>Sar</taxon>
        <taxon>Alveolata</taxon>
        <taxon>Ciliophora</taxon>
        <taxon>Postciliodesmatophora</taxon>
        <taxon>Heterotrichea</taxon>
        <taxon>Heterotrichida</taxon>
        <taxon>Blepharismidae</taxon>
        <taxon>Blepharisma</taxon>
    </lineage>
</organism>
<dbReference type="SUPFAM" id="SSF50978">
    <property type="entry name" value="WD40 repeat-like"/>
    <property type="match status" value="1"/>
</dbReference>
<dbReference type="Gene3D" id="2.160.20.80">
    <property type="entry name" value="E3 ubiquitin-protein ligase SopA"/>
    <property type="match status" value="1"/>
</dbReference>
<sequence>MNYKVSHGAHIANIKKNQCFLTSKSKYHFLCASKSPNEAKLFIAKVIAKVIARDIPKLKGIDSIVHSYFNRINIENYLDIIILLVPLITQNLQEDLCNVIKLTRSSDSINLAAINAIFILNRADFEFRNIDFSRINISGANLSESFFFNVNFEGSNLKAVNFTQSKLSNCNFRNCDFRDAVFSNFIFFGKHKKFIKIVKISKNDELLLAYSEKCANLWNLKKKTFLKTLYIDIRDAEFSPCGNFIAFICDNFSLWIWDIKNKVKPQKVHEKISNIAFSPYENI</sequence>
<accession>A0AAU9J989</accession>
<keyword evidence="2" id="KW-1185">Reference proteome</keyword>
<dbReference type="InterPro" id="IPR001646">
    <property type="entry name" value="5peptide_repeat"/>
</dbReference>
<evidence type="ECO:0008006" key="3">
    <source>
        <dbReference type="Google" id="ProtNLM"/>
    </source>
</evidence>
<proteinExistence type="predicted"/>
<dbReference type="EMBL" id="CAJZBQ010000032">
    <property type="protein sequence ID" value="CAG9322540.1"/>
    <property type="molecule type" value="Genomic_DNA"/>
</dbReference>
<dbReference type="InterPro" id="IPR015943">
    <property type="entry name" value="WD40/YVTN_repeat-like_dom_sf"/>
</dbReference>
<dbReference type="PANTHER" id="PTHR14136:SF25">
    <property type="entry name" value="BTB_POZ DOMAIN-CONTAINING PROTEIN"/>
    <property type="match status" value="1"/>
</dbReference>
<dbReference type="AlphaFoldDB" id="A0AAU9J989"/>
<name>A0AAU9J989_9CILI</name>
<evidence type="ECO:0000313" key="1">
    <source>
        <dbReference type="EMBL" id="CAG9322540.1"/>
    </source>
</evidence>
<dbReference type="Pfam" id="PF00805">
    <property type="entry name" value="Pentapeptide"/>
    <property type="match status" value="2"/>
</dbReference>
<evidence type="ECO:0000313" key="2">
    <source>
        <dbReference type="Proteomes" id="UP001162131"/>
    </source>
</evidence>
<dbReference type="InterPro" id="IPR051082">
    <property type="entry name" value="Pentapeptide-BTB/POZ_domain"/>
</dbReference>
<dbReference type="PANTHER" id="PTHR14136">
    <property type="entry name" value="BTB_POZ DOMAIN-CONTAINING PROTEIN KCTD9"/>
    <property type="match status" value="1"/>
</dbReference>
<reference evidence="1" key="1">
    <citation type="submission" date="2021-09" db="EMBL/GenBank/DDBJ databases">
        <authorList>
            <consortium name="AG Swart"/>
            <person name="Singh M."/>
            <person name="Singh A."/>
            <person name="Seah K."/>
            <person name="Emmerich C."/>
        </authorList>
    </citation>
    <scope>NUCLEOTIDE SEQUENCE</scope>
    <source>
        <strain evidence="1">ATCC30299</strain>
    </source>
</reference>
<gene>
    <name evidence="1" type="ORF">BSTOLATCC_MIC31668</name>
</gene>
<dbReference type="Gene3D" id="2.130.10.10">
    <property type="entry name" value="YVTN repeat-like/Quinoprotein amine dehydrogenase"/>
    <property type="match status" value="1"/>
</dbReference>
<comment type="caution">
    <text evidence="1">The sequence shown here is derived from an EMBL/GenBank/DDBJ whole genome shotgun (WGS) entry which is preliminary data.</text>
</comment>
<dbReference type="Proteomes" id="UP001162131">
    <property type="component" value="Unassembled WGS sequence"/>
</dbReference>
<dbReference type="InterPro" id="IPR036322">
    <property type="entry name" value="WD40_repeat_dom_sf"/>
</dbReference>
<protein>
    <recommendedName>
        <fullName evidence="3">Pentapeptide repeat-containing protein</fullName>
    </recommendedName>
</protein>